<organism evidence="2 4">
    <name type="scientific">Synchytrium endobioticum</name>
    <dbReference type="NCBI Taxonomy" id="286115"/>
    <lineage>
        <taxon>Eukaryota</taxon>
        <taxon>Fungi</taxon>
        <taxon>Fungi incertae sedis</taxon>
        <taxon>Chytridiomycota</taxon>
        <taxon>Chytridiomycota incertae sedis</taxon>
        <taxon>Chytridiomycetes</taxon>
        <taxon>Synchytriales</taxon>
        <taxon>Synchytriaceae</taxon>
        <taxon>Synchytrium</taxon>
    </lineage>
</organism>
<keyword evidence="4" id="KW-1185">Reference proteome</keyword>
<dbReference type="AlphaFoldDB" id="A0A507CI05"/>
<dbReference type="Gene3D" id="1.25.40.1040">
    <property type="match status" value="1"/>
</dbReference>
<evidence type="ECO:0000256" key="1">
    <source>
        <dbReference type="ARBA" id="ARBA00006298"/>
    </source>
</evidence>
<comment type="similarity">
    <text evidence="1">Belongs to the MDM20/NAA25 family.</text>
</comment>
<reference evidence="4 5" key="1">
    <citation type="journal article" date="2019" name="Sci. Rep.">
        <title>Comparative genomics of chytrid fungi reveal insights into the obligate biotrophic and pathogenic lifestyle of Synchytrium endobioticum.</title>
        <authorList>
            <person name="van de Vossenberg B.T.L.H."/>
            <person name="Warris S."/>
            <person name="Nguyen H.D.T."/>
            <person name="van Gent-Pelzer M.P.E."/>
            <person name="Joly D.L."/>
            <person name="van de Geest H.C."/>
            <person name="Bonants P.J.M."/>
            <person name="Smith D.S."/>
            <person name="Levesque C.A."/>
            <person name="van der Lee T.A.J."/>
        </authorList>
    </citation>
    <scope>NUCLEOTIDE SEQUENCE [LARGE SCALE GENOMIC DNA]</scope>
    <source>
        <strain evidence="3 5">LEV6574</strain>
        <strain evidence="2 4">MB42</strain>
    </source>
</reference>
<evidence type="ECO:0000313" key="2">
    <source>
        <dbReference type="EMBL" id="TPX37325.1"/>
    </source>
</evidence>
<dbReference type="EMBL" id="QEAM01000364">
    <property type="protein sequence ID" value="TPX40733.1"/>
    <property type="molecule type" value="Genomic_DNA"/>
</dbReference>
<dbReference type="InterPro" id="IPR019183">
    <property type="entry name" value="NAA25_NatB_aux_su"/>
</dbReference>
<dbReference type="VEuPathDB" id="FungiDB:SeMB42_g06936"/>
<dbReference type="SUPFAM" id="SSF48452">
    <property type="entry name" value="TPR-like"/>
    <property type="match status" value="1"/>
</dbReference>
<evidence type="ECO:0000313" key="5">
    <source>
        <dbReference type="Proteomes" id="UP000320475"/>
    </source>
</evidence>
<dbReference type="Proteomes" id="UP000317494">
    <property type="component" value="Unassembled WGS sequence"/>
</dbReference>
<evidence type="ECO:0008006" key="6">
    <source>
        <dbReference type="Google" id="ProtNLM"/>
    </source>
</evidence>
<dbReference type="Proteomes" id="UP000320475">
    <property type="component" value="Unassembled WGS sequence"/>
</dbReference>
<dbReference type="PANTHER" id="PTHR22767:SF3">
    <property type="entry name" value="N-ALPHA-ACETYLTRANSFERASE 25, NATB AUXILIARY SUBUNIT"/>
    <property type="match status" value="1"/>
</dbReference>
<dbReference type="OrthoDB" id="1874341at2759"/>
<accession>A0A507CI05</accession>
<dbReference type="InterPro" id="IPR011990">
    <property type="entry name" value="TPR-like_helical_dom_sf"/>
</dbReference>
<name>A0A507CI05_9FUNG</name>
<evidence type="ECO:0000313" key="4">
    <source>
        <dbReference type="Proteomes" id="UP000317494"/>
    </source>
</evidence>
<dbReference type="GO" id="GO:0031416">
    <property type="term" value="C:NatB complex"/>
    <property type="evidence" value="ECO:0007669"/>
    <property type="project" value="TreeGrafter"/>
</dbReference>
<proteinExistence type="inferred from homology"/>
<comment type="caution">
    <text evidence="2">The sequence shown here is derived from an EMBL/GenBank/DDBJ whole genome shotgun (WGS) entry which is preliminary data.</text>
</comment>
<dbReference type="STRING" id="286115.A0A507CI05"/>
<evidence type="ECO:0000313" key="3">
    <source>
        <dbReference type="EMBL" id="TPX40733.1"/>
    </source>
</evidence>
<dbReference type="Pfam" id="PF09797">
    <property type="entry name" value="NatB_MDM20"/>
    <property type="match status" value="1"/>
</dbReference>
<protein>
    <recommendedName>
        <fullName evidence="6">N-terminal acetyltransferase B complex subunit MDM20 homolog</fullName>
    </recommendedName>
</protein>
<gene>
    <name evidence="3" type="ORF">SeLEV6574_g06438</name>
    <name evidence="2" type="ORF">SeMB42_g06936</name>
</gene>
<sequence>MDAIERKTRPIYDALDAGNPKQALALCNKSIKKSASASIFKALKALALERLDRPEDALHVCAEVRATAPTDEPVLQTLSLVYRATSQHNELVAMYDAAYKQLPNNEELANHWFMAQVRSGLDAKELQQSAIKLNKQFGNKSDRYLFWTILAIYLQALPSPSPSSPTDALPLQNSLNLSLADRMIAKLAAEKKLKDQEQLLLYLMILEARGKYQEAVNLLSGDLRPLCPVQSDYARLMAGLYKSAGNLKALEHISLESLSRNSDDWESVTNYFLAIFHTNQSVSLEETKKIIQGLQQKALTDSPSKPHRGPFLAELELIIRMVRSKQLDSSALVPLIIEYFNRFGVNFSCFDDLRPALNALSNRDSTQVVRNLREKYDVPDLVEDDSIIIDTCKRQVNIRKIERLATPVSTSLPASVAIEVDLLLSRYDSALRLGSKLTEKERQYGDDYLLLACHYLIDLFQSTGDVTKLFESAALLEMALTKSKFNFQFKILLICIYRELGVYIRTLDVAQTLDIKQILHDTLSYIYNDDLEVFGSLQAGTTNPVLRSLLRSLTIYSSNERETPEMIVRAFQYSTFSKIPEFIRFRDKLRYSLQRAICLRQITRIEVLRRWNLDTTHLQTYLETVEPDWMTPSSTVFDVSDYFDNRDVTIMADWQATNADDEELSKGGITARVQRGRVSPRNRSIWLKLHILIPKILRSICGASAAVDPTNESLLKQVLTEAEKSQDPNTICECKVGRIVLGLTKIHSHVHMSLSGQQPVENGCFDDNAAQPDIMALLQDLLKACSTYENEPTVILSQDWLRNATLLLEAITYCLVAIQAHVAPASRKPKANFLGPTYKIITPPFSTLSDDLKAITTAYCEGVLSNLSKRLKGQSKQQMCQAIFATEHGRATRKSEETNKFKNAIYMIYDTKV</sequence>
<dbReference type="PANTHER" id="PTHR22767">
    <property type="entry name" value="N-TERMINAL ACETYLTRANSFERASE-RELATED"/>
    <property type="match status" value="1"/>
</dbReference>
<dbReference type="EMBL" id="QEAN01000431">
    <property type="protein sequence ID" value="TPX37325.1"/>
    <property type="molecule type" value="Genomic_DNA"/>
</dbReference>